<keyword evidence="2" id="KW-0433">Leucine-rich repeat</keyword>
<evidence type="ECO:0000313" key="8">
    <source>
        <dbReference type="EnsemblPlants" id="KQJ87284"/>
    </source>
</evidence>
<dbReference type="Gramene" id="KQJ87284">
    <property type="protein sequence ID" value="KQJ87284"/>
    <property type="gene ID" value="BRADI_4g10141v3"/>
</dbReference>
<dbReference type="PANTHER" id="PTHR19338:SF73">
    <property type="entry name" value="DISEASE RESISTANCE PROTEIN RGA2-LIKE"/>
    <property type="match status" value="1"/>
</dbReference>
<dbReference type="EMBL" id="CM000883">
    <property type="protein sequence ID" value="KQJ87284.1"/>
    <property type="molecule type" value="Genomic_DNA"/>
</dbReference>
<dbReference type="STRING" id="15368.A0A0Q3ELS0"/>
<evidence type="ECO:0000256" key="5">
    <source>
        <dbReference type="ARBA" id="ARBA00022821"/>
    </source>
</evidence>
<evidence type="ECO:0000256" key="1">
    <source>
        <dbReference type="ARBA" id="ARBA00008894"/>
    </source>
</evidence>
<proteinExistence type="inferred from homology"/>
<gene>
    <name evidence="7" type="ORF">BRADI_4g10141v3</name>
</gene>
<organism evidence="7">
    <name type="scientific">Brachypodium distachyon</name>
    <name type="common">Purple false brome</name>
    <name type="synonym">Trachynia distachya</name>
    <dbReference type="NCBI Taxonomy" id="15368"/>
    <lineage>
        <taxon>Eukaryota</taxon>
        <taxon>Viridiplantae</taxon>
        <taxon>Streptophyta</taxon>
        <taxon>Embryophyta</taxon>
        <taxon>Tracheophyta</taxon>
        <taxon>Spermatophyta</taxon>
        <taxon>Magnoliopsida</taxon>
        <taxon>Liliopsida</taxon>
        <taxon>Poales</taxon>
        <taxon>Poaceae</taxon>
        <taxon>BOP clade</taxon>
        <taxon>Pooideae</taxon>
        <taxon>Stipodae</taxon>
        <taxon>Brachypodieae</taxon>
        <taxon>Brachypodium</taxon>
    </lineage>
</organism>
<dbReference type="Proteomes" id="UP000008810">
    <property type="component" value="Chromosome 4"/>
</dbReference>
<dbReference type="Gene3D" id="1.20.5.4130">
    <property type="match status" value="1"/>
</dbReference>
<evidence type="ECO:0000259" key="6">
    <source>
        <dbReference type="Pfam" id="PF18052"/>
    </source>
</evidence>
<dbReference type="InterPro" id="IPR038005">
    <property type="entry name" value="RX-like_CC"/>
</dbReference>
<evidence type="ECO:0000313" key="9">
    <source>
        <dbReference type="Proteomes" id="UP000008810"/>
    </source>
</evidence>
<name>A0A0Q3ELS0_BRADI</name>
<evidence type="ECO:0000256" key="3">
    <source>
        <dbReference type="ARBA" id="ARBA00022737"/>
    </source>
</evidence>
<dbReference type="Pfam" id="PF18052">
    <property type="entry name" value="Rx_N"/>
    <property type="match status" value="1"/>
</dbReference>
<dbReference type="AlphaFoldDB" id="A0A0Q3ELS0"/>
<evidence type="ECO:0000313" key="7">
    <source>
        <dbReference type="EMBL" id="KQJ87284.1"/>
    </source>
</evidence>
<dbReference type="OrthoDB" id="3027644at2759"/>
<dbReference type="CDD" id="cd14798">
    <property type="entry name" value="RX-CC_like"/>
    <property type="match status" value="1"/>
</dbReference>
<dbReference type="ExpressionAtlas" id="A0A0Q3ELS0">
    <property type="expression patterns" value="baseline and differential"/>
</dbReference>
<comment type="similarity">
    <text evidence="1">Belongs to the disease resistance NB-LRR family.</text>
</comment>
<keyword evidence="3" id="KW-0677">Repeat</keyword>
<accession>A0A0Q3ELS0</accession>
<reference evidence="7" key="2">
    <citation type="submission" date="2017-06" db="EMBL/GenBank/DDBJ databases">
        <title>WGS assembly of Brachypodium distachyon.</title>
        <authorList>
            <consortium name="The International Brachypodium Initiative"/>
            <person name="Lucas S."/>
            <person name="Harmon-Smith M."/>
            <person name="Lail K."/>
            <person name="Tice H."/>
            <person name="Grimwood J."/>
            <person name="Bruce D."/>
            <person name="Barry K."/>
            <person name="Shu S."/>
            <person name="Lindquist E."/>
            <person name="Wang M."/>
            <person name="Pitluck S."/>
            <person name="Vogel J.P."/>
            <person name="Garvin D.F."/>
            <person name="Mockler T.C."/>
            <person name="Schmutz J."/>
            <person name="Rokhsar D."/>
            <person name="Bevan M.W."/>
        </authorList>
    </citation>
    <scope>NUCLEOTIDE SEQUENCE</scope>
    <source>
        <strain evidence="7">Bd21</strain>
    </source>
</reference>
<dbReference type="GO" id="GO:0000166">
    <property type="term" value="F:nucleotide binding"/>
    <property type="evidence" value="ECO:0007669"/>
    <property type="project" value="UniProtKB-KW"/>
</dbReference>
<protein>
    <recommendedName>
        <fullName evidence="6">Disease resistance N-terminal domain-containing protein</fullName>
    </recommendedName>
</protein>
<dbReference type="GO" id="GO:0006952">
    <property type="term" value="P:defense response"/>
    <property type="evidence" value="ECO:0007669"/>
    <property type="project" value="UniProtKB-KW"/>
</dbReference>
<evidence type="ECO:0000256" key="2">
    <source>
        <dbReference type="ARBA" id="ARBA00022614"/>
    </source>
</evidence>
<dbReference type="EnsemblPlants" id="KQJ87284">
    <property type="protein sequence ID" value="KQJ87284"/>
    <property type="gene ID" value="BRADI_4g10141v3"/>
</dbReference>
<keyword evidence="5" id="KW-0611">Plant defense</keyword>
<reference evidence="7 8" key="1">
    <citation type="journal article" date="2010" name="Nature">
        <title>Genome sequencing and analysis of the model grass Brachypodium distachyon.</title>
        <authorList>
            <consortium name="International Brachypodium Initiative"/>
        </authorList>
    </citation>
    <scope>NUCLEOTIDE SEQUENCE [LARGE SCALE GENOMIC DNA]</scope>
    <source>
        <strain evidence="7 8">Bd21</strain>
    </source>
</reference>
<keyword evidence="4" id="KW-0547">Nucleotide-binding</keyword>
<dbReference type="InParanoid" id="A0A0Q3ELS0"/>
<evidence type="ECO:0000256" key="4">
    <source>
        <dbReference type="ARBA" id="ARBA00022741"/>
    </source>
</evidence>
<keyword evidence="9" id="KW-1185">Reference proteome</keyword>
<dbReference type="InterPro" id="IPR041118">
    <property type="entry name" value="Rx_N"/>
</dbReference>
<dbReference type="PANTHER" id="PTHR19338">
    <property type="entry name" value="TRANSLOCASE OF INNER MITOCHONDRIAL MEMBRANE 13 HOMOLOG"/>
    <property type="match status" value="1"/>
</dbReference>
<reference evidence="8" key="3">
    <citation type="submission" date="2018-08" db="UniProtKB">
        <authorList>
            <consortium name="EnsemblPlants"/>
        </authorList>
    </citation>
    <scope>IDENTIFICATION</scope>
    <source>
        <strain evidence="8">cv. Bd21</strain>
    </source>
</reference>
<sequence>MVCHGTQICPVRSDQPTSLQFSEVSCTLSTSVDLPHQVHLMAAVLDPLVGSCITKLQEIIAEKAVLILGVKDELKKLQGAMKQIRCFLDDAEQRRIEESAVNNWHSDLRDAIYDADDIVNSARFEGSKLLKDHPSSSSRNSTACCGISFLSCFPVIQKRHEIAVKIRDLNDRVEKLSKHGNNFLHLGAGPTGQGSTSKQRTATLTPLASGRTIEVL</sequence>
<feature type="domain" description="Disease resistance N-terminal" evidence="6">
    <location>
        <begin position="49"/>
        <end position="130"/>
    </location>
</feature>